<dbReference type="Pfam" id="PF03473">
    <property type="entry name" value="MOSC"/>
    <property type="match status" value="1"/>
</dbReference>
<feature type="domain" description="MOSC" evidence="1">
    <location>
        <begin position="1"/>
        <end position="105"/>
    </location>
</feature>
<dbReference type="GO" id="GO:0030170">
    <property type="term" value="F:pyridoxal phosphate binding"/>
    <property type="evidence" value="ECO:0007669"/>
    <property type="project" value="InterPro"/>
</dbReference>
<keyword evidence="3" id="KW-1185">Reference proteome</keyword>
<gene>
    <name evidence="2" type="ORF">OS493_005663</name>
</gene>
<name>A0A9X0CMG3_9CNID</name>
<accession>A0A9X0CMG3</accession>
<dbReference type="PROSITE" id="PS51340">
    <property type="entry name" value="MOSC"/>
    <property type="match status" value="1"/>
</dbReference>
<protein>
    <recommendedName>
        <fullName evidence="1">MOSC domain-containing protein</fullName>
    </recommendedName>
</protein>
<organism evidence="2 3">
    <name type="scientific">Desmophyllum pertusum</name>
    <dbReference type="NCBI Taxonomy" id="174260"/>
    <lineage>
        <taxon>Eukaryota</taxon>
        <taxon>Metazoa</taxon>
        <taxon>Cnidaria</taxon>
        <taxon>Anthozoa</taxon>
        <taxon>Hexacorallia</taxon>
        <taxon>Scleractinia</taxon>
        <taxon>Caryophylliina</taxon>
        <taxon>Caryophylliidae</taxon>
        <taxon>Desmophyllum</taxon>
    </lineage>
</organism>
<evidence type="ECO:0000259" key="1">
    <source>
        <dbReference type="PROSITE" id="PS51340"/>
    </source>
</evidence>
<dbReference type="EMBL" id="MU827303">
    <property type="protein sequence ID" value="KAJ7365550.1"/>
    <property type="molecule type" value="Genomic_DNA"/>
</dbReference>
<proteinExistence type="predicted"/>
<reference evidence="2" key="1">
    <citation type="submission" date="2023-01" db="EMBL/GenBank/DDBJ databases">
        <title>Genome assembly of the deep-sea coral Lophelia pertusa.</title>
        <authorList>
            <person name="Herrera S."/>
            <person name="Cordes E."/>
        </authorList>
    </citation>
    <scope>NUCLEOTIDE SEQUENCE</scope>
    <source>
        <strain evidence="2">USNM1676648</strain>
        <tissue evidence="2">Polyp</tissue>
    </source>
</reference>
<sequence>MKASLVAVNEELPSPVTMENFRPNVVVSGMKAFEEDKWAAKIIKIGDVEFRFMKNLWEVFIHDSQSCNRRKGRGRAFGYFAKNKAPCRQRSKTRPISSLWGPCGP</sequence>
<evidence type="ECO:0000313" key="2">
    <source>
        <dbReference type="EMBL" id="KAJ7365550.1"/>
    </source>
</evidence>
<evidence type="ECO:0000313" key="3">
    <source>
        <dbReference type="Proteomes" id="UP001163046"/>
    </source>
</evidence>
<dbReference type="AlphaFoldDB" id="A0A9X0CMG3"/>
<dbReference type="InterPro" id="IPR005302">
    <property type="entry name" value="MoCF_Sase_C"/>
</dbReference>
<dbReference type="Proteomes" id="UP001163046">
    <property type="component" value="Unassembled WGS sequence"/>
</dbReference>
<dbReference type="GO" id="GO:0030151">
    <property type="term" value="F:molybdenum ion binding"/>
    <property type="evidence" value="ECO:0007669"/>
    <property type="project" value="InterPro"/>
</dbReference>
<dbReference type="OrthoDB" id="17255at2759"/>
<comment type="caution">
    <text evidence="2">The sequence shown here is derived from an EMBL/GenBank/DDBJ whole genome shotgun (WGS) entry which is preliminary data.</text>
</comment>
<dbReference type="GO" id="GO:0003824">
    <property type="term" value="F:catalytic activity"/>
    <property type="evidence" value="ECO:0007669"/>
    <property type="project" value="InterPro"/>
</dbReference>